<dbReference type="EMBL" id="SEOQ01000411">
    <property type="protein sequence ID" value="TFY63548.1"/>
    <property type="molecule type" value="Genomic_DNA"/>
</dbReference>
<dbReference type="Proteomes" id="UP000298327">
    <property type="component" value="Unassembled WGS sequence"/>
</dbReference>
<feature type="chain" id="PRO_5021318083" evidence="1">
    <location>
        <begin position="18"/>
        <end position="91"/>
    </location>
</feature>
<evidence type="ECO:0000256" key="1">
    <source>
        <dbReference type="SAM" id="SignalP"/>
    </source>
</evidence>
<keyword evidence="3" id="KW-1185">Reference proteome</keyword>
<evidence type="ECO:0000313" key="3">
    <source>
        <dbReference type="Proteomes" id="UP000298327"/>
    </source>
</evidence>
<evidence type="ECO:0000313" key="2">
    <source>
        <dbReference type="EMBL" id="TFY63548.1"/>
    </source>
</evidence>
<name>A0A4Y9YP37_9AGAM</name>
<dbReference type="AlphaFoldDB" id="A0A4Y9YP37"/>
<feature type="signal peptide" evidence="1">
    <location>
        <begin position="1"/>
        <end position="17"/>
    </location>
</feature>
<comment type="caution">
    <text evidence="2">The sequence shown here is derived from an EMBL/GenBank/DDBJ whole genome shotgun (WGS) entry which is preliminary data.</text>
</comment>
<protein>
    <submittedName>
        <fullName evidence="2">Uncharacterized protein</fullName>
    </submittedName>
</protein>
<organism evidence="2 3">
    <name type="scientific">Dentipellis fragilis</name>
    <dbReference type="NCBI Taxonomy" id="205917"/>
    <lineage>
        <taxon>Eukaryota</taxon>
        <taxon>Fungi</taxon>
        <taxon>Dikarya</taxon>
        <taxon>Basidiomycota</taxon>
        <taxon>Agaricomycotina</taxon>
        <taxon>Agaricomycetes</taxon>
        <taxon>Russulales</taxon>
        <taxon>Hericiaceae</taxon>
        <taxon>Dentipellis</taxon>
    </lineage>
</organism>
<gene>
    <name evidence="2" type="ORF">EVG20_g6278</name>
</gene>
<accession>A0A4Y9YP37</accession>
<sequence>MVASYVTITALLGQLLGQYWDTRACCEGAQDMLPRLAHSFTCMAWTTSLRAGRALAPAQGGNRRRLCQNPTIRTFMLDGDKVNYHGMLTDS</sequence>
<keyword evidence="1" id="KW-0732">Signal</keyword>
<reference evidence="2 3" key="1">
    <citation type="submission" date="2019-02" db="EMBL/GenBank/DDBJ databases">
        <title>Genome sequencing of the rare red list fungi Dentipellis fragilis.</title>
        <authorList>
            <person name="Buettner E."/>
            <person name="Kellner H."/>
        </authorList>
    </citation>
    <scope>NUCLEOTIDE SEQUENCE [LARGE SCALE GENOMIC DNA]</scope>
    <source>
        <strain evidence="2 3">DSM 105465</strain>
    </source>
</reference>
<proteinExistence type="predicted"/>